<gene>
    <name evidence="3" type="ORF">G6321_00048620</name>
    <name evidence="2" type="ORF">G6321_19775</name>
</gene>
<name>A0A7Z0TQP4_9BRAD</name>
<evidence type="ECO:0000313" key="2">
    <source>
        <dbReference type="EMBL" id="NYY90587.1"/>
    </source>
</evidence>
<reference evidence="3 4" key="1">
    <citation type="journal article" date="2017" name="Syst. Appl. Microbiol.">
        <title>Soybeans inoculated with root zone soils of Canadian native legumes harbour diverse and novel Bradyrhizobium spp. that possess agricultural potential.</title>
        <authorList>
            <person name="Bromfield E.S.P."/>
            <person name="Cloutier S."/>
            <person name="Tambong J.T."/>
            <person name="Tran Thi T.V."/>
        </authorList>
    </citation>
    <scope>NUCLEOTIDE SEQUENCE [LARGE SCALE GENOMIC DNA]</scope>
    <source>
        <strain evidence="3 4">323S2</strain>
    </source>
</reference>
<evidence type="ECO:0000313" key="4">
    <source>
        <dbReference type="Proteomes" id="UP000564836"/>
    </source>
</evidence>
<dbReference type="EMBL" id="JACBFH010000001">
    <property type="protein sequence ID" value="NYY90587.1"/>
    <property type="molecule type" value="Genomic_DNA"/>
</dbReference>
<dbReference type="SUPFAM" id="SSF81606">
    <property type="entry name" value="PP2C-like"/>
    <property type="match status" value="1"/>
</dbReference>
<dbReference type="SMART" id="SM00332">
    <property type="entry name" value="PP2Cc"/>
    <property type="match status" value="1"/>
</dbReference>
<feature type="domain" description="PPM-type phosphatase" evidence="1">
    <location>
        <begin position="4"/>
        <end position="235"/>
    </location>
</feature>
<dbReference type="Gene3D" id="3.60.40.10">
    <property type="entry name" value="PPM-type phosphatase domain"/>
    <property type="match status" value="1"/>
</dbReference>
<protein>
    <submittedName>
        <fullName evidence="3">Protein phosphatase 2C domain-containing protein</fullName>
    </submittedName>
    <submittedName>
        <fullName evidence="2">Serine/threonine-protein phosphatase</fullName>
    </submittedName>
</protein>
<dbReference type="InterPro" id="IPR001932">
    <property type="entry name" value="PPM-type_phosphatase-like_dom"/>
</dbReference>
<dbReference type="SMART" id="SM00331">
    <property type="entry name" value="PP2C_SIG"/>
    <property type="match status" value="1"/>
</dbReference>
<dbReference type="EMBL" id="CP088280">
    <property type="protein sequence ID" value="UGX93385.1"/>
    <property type="molecule type" value="Genomic_DNA"/>
</dbReference>
<dbReference type="Proteomes" id="UP000564836">
    <property type="component" value="Chromosome"/>
</dbReference>
<reference evidence="2" key="2">
    <citation type="submission" date="2020-06" db="EMBL/GenBank/DDBJ databases">
        <title>Whole Genome Sequence of Bradyrhizobium sp. Strain 323S2.</title>
        <authorList>
            <person name="Bromfield E.S.P."/>
        </authorList>
    </citation>
    <scope>NUCLEOTIDE SEQUENCE [LARGE SCALE GENOMIC DNA]</scope>
    <source>
        <strain evidence="2">323S2</strain>
    </source>
</reference>
<dbReference type="CDD" id="cd00143">
    <property type="entry name" value="PP2Cc"/>
    <property type="match status" value="1"/>
</dbReference>
<dbReference type="PROSITE" id="PS51746">
    <property type="entry name" value="PPM_2"/>
    <property type="match status" value="1"/>
</dbReference>
<accession>A0A7Z0TQP4</accession>
<dbReference type="RefSeq" id="WP_166347554.1">
    <property type="nucleotide sequence ID" value="NZ_CP088280.1"/>
</dbReference>
<dbReference type="InterPro" id="IPR036457">
    <property type="entry name" value="PPM-type-like_dom_sf"/>
</dbReference>
<sequence>MNFDVAAQSERGSRPRNEDAAGAWLLSSGRAGLIVADGVGGHIGGQRASNLALSRFQTNLAEQAPIELGDLALAIHHEIKKLQLEDPQYETMATTLSAVVVNGSNMQAVHCGDTRIVLQRGQGIKRLTEDHTEAQRFFSEGLLTREEYDAYPRKNILDSALGIRGNPRIDKLEMGIKDGDRIFITSDGLHAKILLRELKMISDSSGSAGECVSKLMLTSHQRESDDNFSVAALFVQS</sequence>
<proteinExistence type="predicted"/>
<dbReference type="Pfam" id="PF13672">
    <property type="entry name" value="PP2C_2"/>
    <property type="match status" value="1"/>
</dbReference>
<dbReference type="AlphaFoldDB" id="A0A7Z0TQP4"/>
<evidence type="ECO:0000313" key="3">
    <source>
        <dbReference type="EMBL" id="UGX93385.1"/>
    </source>
</evidence>
<reference evidence="3 4" key="3">
    <citation type="journal article" date="2022" name="Int. J. Syst. Evol. Microbiol.">
        <title>Strains of Bradyrhizobium barranii sp. nov. associated with legumes native to Canada are symbionts of soybeans and belong to different subspecies (subsp. barranii subsp. nov. and subsp. apii subsp. nov.) and symbiovars (sv. glycinearum and sv. septentrionale).</title>
        <authorList>
            <person name="Bromfield E.S.P."/>
            <person name="Cloutier S."/>
            <person name="Wasai-Hara S."/>
            <person name="Minamisawa K."/>
        </authorList>
    </citation>
    <scope>NUCLEOTIDE SEQUENCE [LARGE SCALE GENOMIC DNA]</scope>
    <source>
        <strain evidence="3 4">323S2</strain>
    </source>
</reference>
<evidence type="ECO:0000259" key="1">
    <source>
        <dbReference type="PROSITE" id="PS51746"/>
    </source>
</evidence>
<organism evidence="2">
    <name type="scientific">Bradyrhizobium barranii subsp. barranii</name>
    <dbReference type="NCBI Taxonomy" id="2823807"/>
    <lineage>
        <taxon>Bacteria</taxon>
        <taxon>Pseudomonadati</taxon>
        <taxon>Pseudomonadota</taxon>
        <taxon>Alphaproteobacteria</taxon>
        <taxon>Hyphomicrobiales</taxon>
        <taxon>Nitrobacteraceae</taxon>
        <taxon>Bradyrhizobium</taxon>
        <taxon>Bradyrhizobium barranii</taxon>
    </lineage>
</organism>